<evidence type="ECO:0000313" key="2">
    <source>
        <dbReference type="EMBL" id="MFK9093082.1"/>
    </source>
</evidence>
<comment type="caution">
    <text evidence="2">The sequence shown here is derived from an EMBL/GenBank/DDBJ whole genome shotgun (WGS) entry which is preliminary data.</text>
</comment>
<evidence type="ECO:0000256" key="1">
    <source>
        <dbReference type="SAM" id="Coils"/>
    </source>
</evidence>
<dbReference type="Gene3D" id="3.40.50.300">
    <property type="entry name" value="P-loop containing nucleotide triphosphate hydrolases"/>
    <property type="match status" value="1"/>
</dbReference>
<feature type="coiled-coil region" evidence="1">
    <location>
        <begin position="326"/>
        <end position="357"/>
    </location>
</feature>
<dbReference type="InterPro" id="IPR027417">
    <property type="entry name" value="P-loop_NTPase"/>
</dbReference>
<keyword evidence="3" id="KW-1185">Reference proteome</keyword>
<reference evidence="2 3" key="1">
    <citation type="submission" date="2024-11" db="EMBL/GenBank/DDBJ databases">
        <authorList>
            <person name="Lucas J.A."/>
        </authorList>
    </citation>
    <scope>NUCLEOTIDE SEQUENCE [LARGE SCALE GENOMIC DNA]</scope>
    <source>
        <strain evidence="2 3">Z 5.4</strain>
    </source>
</reference>
<accession>A0ABW8RKH0</accession>
<dbReference type="SUPFAM" id="SSF52540">
    <property type="entry name" value="P-loop containing nucleoside triphosphate hydrolases"/>
    <property type="match status" value="1"/>
</dbReference>
<name>A0ABW8RKH0_9BACI</name>
<proteinExistence type="predicted"/>
<dbReference type="RefSeq" id="WP_406581631.1">
    <property type="nucleotide sequence ID" value="NZ_JBJHQH010000012.1"/>
</dbReference>
<dbReference type="Proteomes" id="UP001623041">
    <property type="component" value="Unassembled WGS sequence"/>
</dbReference>
<dbReference type="EMBL" id="JBJHQH010000012">
    <property type="protein sequence ID" value="MFK9093082.1"/>
    <property type="molecule type" value="Genomic_DNA"/>
</dbReference>
<evidence type="ECO:0008006" key="4">
    <source>
        <dbReference type="Google" id="ProtNLM"/>
    </source>
</evidence>
<evidence type="ECO:0000313" key="3">
    <source>
        <dbReference type="Proteomes" id="UP001623041"/>
    </source>
</evidence>
<gene>
    <name evidence="2" type="ORF">ACJEBI_16545</name>
</gene>
<sequence>MNRTFTNFHNRRFEWAFQAKKEFINRFVRLDVDKTEVSSIKELTISVYGPTQVGKTTVILSLLGIKQDRLGQLSKWLRGKRKLGESSTVTVMRYERSSDHRFHVRLPNDVVKAGLTGEQLDAALQSIRTNVETEESYSVKPVVVEIPIDYFEERPVHLNIVDLPGVESAELKEVEHVKQCIKHWLPLSEVCLLVDDAAQLTAFTQYTINEMKNWFEQLSHFRVIPTRALSLDNIRKKIDKGLITSAEDLVADYANVLNRVLKMELDLTKTIYPIDVGNTWDVIREQEPVLYENMKDIMAEILRNLQTDLESLDVNELSFNRLTKLYKEAEEASKLELEQYEEKMKKQDELIKRQQFLLEHELEEAEMQYNQICSEIDVYEGFLKKVEFKNLDPDHIWDLVNGIIEYTPNNRKASVINDDALRLQEIVASELEIKFRRIKQEAGILKLGISNLLELPYLPPIPRVEQKIDAFWLKNTYEKAITRIRGIAYDWVTEMYQNYNLLLTPILKAANEQKEQFFHEAEGLKFVNTETRGRLEEELASYQKEKADLDFHYQKVYQLWNQDREHASQLQGYFIKYWMEYKEELQQHFHYGNAEERWLAAQYLQLLGQDGEKIIESLNE</sequence>
<keyword evidence="1" id="KW-0175">Coiled coil</keyword>
<organism evidence="2 3">
    <name type="scientific">Bacillus salipaludis</name>
    <dbReference type="NCBI Taxonomy" id="2547811"/>
    <lineage>
        <taxon>Bacteria</taxon>
        <taxon>Bacillati</taxon>
        <taxon>Bacillota</taxon>
        <taxon>Bacilli</taxon>
        <taxon>Bacillales</taxon>
        <taxon>Bacillaceae</taxon>
        <taxon>Bacillus</taxon>
    </lineage>
</organism>
<protein>
    <recommendedName>
        <fullName evidence="4">Dynamin family protein</fullName>
    </recommendedName>
</protein>